<dbReference type="FunFam" id="3.40.50.720:FF:000084">
    <property type="entry name" value="Short-chain dehydrogenase reductase"/>
    <property type="match status" value="1"/>
</dbReference>
<dbReference type="EMBL" id="BARW01023530">
    <property type="protein sequence ID" value="GAI96707.1"/>
    <property type="molecule type" value="Genomic_DNA"/>
</dbReference>
<dbReference type="GO" id="GO:0016491">
    <property type="term" value="F:oxidoreductase activity"/>
    <property type="evidence" value="ECO:0007669"/>
    <property type="project" value="UniProtKB-KW"/>
</dbReference>
<organism evidence="3">
    <name type="scientific">marine sediment metagenome</name>
    <dbReference type="NCBI Taxonomy" id="412755"/>
    <lineage>
        <taxon>unclassified sequences</taxon>
        <taxon>metagenomes</taxon>
        <taxon>ecological metagenomes</taxon>
    </lineage>
</organism>
<comment type="caution">
    <text evidence="3">The sequence shown here is derived from an EMBL/GenBank/DDBJ whole genome shotgun (WGS) entry which is preliminary data.</text>
</comment>
<dbReference type="PRINTS" id="PR00080">
    <property type="entry name" value="SDRFAMILY"/>
</dbReference>
<dbReference type="InterPro" id="IPR036291">
    <property type="entry name" value="NAD(P)-bd_dom_sf"/>
</dbReference>
<dbReference type="PANTHER" id="PTHR24321">
    <property type="entry name" value="DEHYDROGENASES, SHORT CHAIN"/>
    <property type="match status" value="1"/>
</dbReference>
<name>X1SUF1_9ZZZZ</name>
<evidence type="ECO:0000313" key="3">
    <source>
        <dbReference type="EMBL" id="GAI96707.1"/>
    </source>
</evidence>
<dbReference type="InterPro" id="IPR002347">
    <property type="entry name" value="SDR_fam"/>
</dbReference>
<gene>
    <name evidence="3" type="ORF">S12H4_38995</name>
</gene>
<dbReference type="InterPro" id="IPR020904">
    <property type="entry name" value="Sc_DH/Rdtase_CS"/>
</dbReference>
<keyword evidence="2" id="KW-0560">Oxidoreductase</keyword>
<dbReference type="CDD" id="cd05233">
    <property type="entry name" value="SDR_c"/>
    <property type="match status" value="1"/>
</dbReference>
<dbReference type="Gene3D" id="3.40.50.720">
    <property type="entry name" value="NAD(P)-binding Rossmann-like Domain"/>
    <property type="match status" value="1"/>
</dbReference>
<proteinExistence type="inferred from homology"/>
<accession>X1SUF1</accession>
<reference evidence="3" key="1">
    <citation type="journal article" date="2014" name="Front. Microbiol.">
        <title>High frequency of phylogenetically diverse reductive dehalogenase-homologous genes in deep subseafloor sedimentary metagenomes.</title>
        <authorList>
            <person name="Kawai M."/>
            <person name="Futagami T."/>
            <person name="Toyoda A."/>
            <person name="Takaki Y."/>
            <person name="Nishi S."/>
            <person name="Hori S."/>
            <person name="Arai W."/>
            <person name="Tsubouchi T."/>
            <person name="Morono Y."/>
            <person name="Uchiyama I."/>
            <person name="Ito T."/>
            <person name="Fujiyama A."/>
            <person name="Inagaki F."/>
            <person name="Takami H."/>
        </authorList>
    </citation>
    <scope>NUCLEOTIDE SEQUENCE</scope>
    <source>
        <strain evidence="3">Expedition CK06-06</strain>
    </source>
</reference>
<dbReference type="AlphaFoldDB" id="X1SUF1"/>
<protein>
    <submittedName>
        <fullName evidence="3">Uncharacterized protein</fullName>
    </submittedName>
</protein>
<dbReference type="PRINTS" id="PR00081">
    <property type="entry name" value="GDHRDH"/>
</dbReference>
<feature type="non-terminal residue" evidence="3">
    <location>
        <position position="201"/>
    </location>
</feature>
<comment type="similarity">
    <text evidence="1">Belongs to the short-chain dehydrogenases/reductases (SDR) family.</text>
</comment>
<evidence type="ECO:0000256" key="2">
    <source>
        <dbReference type="ARBA" id="ARBA00023002"/>
    </source>
</evidence>
<dbReference type="Pfam" id="PF00106">
    <property type="entry name" value="adh_short"/>
    <property type="match status" value="1"/>
</dbReference>
<sequence>MGRLASKVAIITGAGSGMGRATAVLFVTEGAKVVVADIIIEAGEETVGIVKQAGGEAIFIKTDVSIAGDVKRMVKVAVDTYGKLDILVNCAGIAREEVSTIDCPEEVFNEVIATNLNGVWLGMKYAIPEMLKAGGGSIVNFASIAALEAYIGLPAYSASKGGLISLSRVAAIESAPKNIRVNCIAPGHIATPMLLGAWSPD</sequence>
<dbReference type="SUPFAM" id="SSF51735">
    <property type="entry name" value="NAD(P)-binding Rossmann-fold domains"/>
    <property type="match status" value="1"/>
</dbReference>
<dbReference type="PROSITE" id="PS00061">
    <property type="entry name" value="ADH_SHORT"/>
    <property type="match status" value="1"/>
</dbReference>
<evidence type="ECO:0000256" key="1">
    <source>
        <dbReference type="ARBA" id="ARBA00006484"/>
    </source>
</evidence>
<dbReference type="PANTHER" id="PTHR24321:SF11">
    <property type="entry name" value="BLR0893 PROTEIN"/>
    <property type="match status" value="1"/>
</dbReference>